<keyword evidence="2" id="KW-1185">Reference proteome</keyword>
<name>A0A1C7LTZ0_GRIFR</name>
<reference evidence="1 2" key="1">
    <citation type="submission" date="2016-03" db="EMBL/GenBank/DDBJ databases">
        <title>Whole genome sequencing of Grifola frondosa 9006-11.</title>
        <authorList>
            <person name="Min B."/>
            <person name="Park H."/>
            <person name="Kim J.-G."/>
            <person name="Cho H."/>
            <person name="Oh Y.-L."/>
            <person name="Kong W.-S."/>
            <person name="Choi I.-G."/>
        </authorList>
    </citation>
    <scope>NUCLEOTIDE SEQUENCE [LARGE SCALE GENOMIC DNA]</scope>
    <source>
        <strain evidence="1 2">9006-11</strain>
    </source>
</reference>
<accession>A0A1C7LTZ0</accession>
<evidence type="ECO:0000313" key="2">
    <source>
        <dbReference type="Proteomes" id="UP000092993"/>
    </source>
</evidence>
<proteinExistence type="predicted"/>
<dbReference type="Proteomes" id="UP000092993">
    <property type="component" value="Unassembled WGS sequence"/>
</dbReference>
<protein>
    <submittedName>
        <fullName evidence="1">Uncharacterized protein</fullName>
    </submittedName>
</protein>
<gene>
    <name evidence="1" type="ORF">A0H81_13814</name>
</gene>
<dbReference type="EMBL" id="LUGG01000032">
    <property type="protein sequence ID" value="OBZ66294.1"/>
    <property type="molecule type" value="Genomic_DNA"/>
</dbReference>
<organism evidence="1 2">
    <name type="scientific">Grifola frondosa</name>
    <name type="common">Maitake</name>
    <name type="synonym">Polyporus frondosus</name>
    <dbReference type="NCBI Taxonomy" id="5627"/>
    <lineage>
        <taxon>Eukaryota</taxon>
        <taxon>Fungi</taxon>
        <taxon>Dikarya</taxon>
        <taxon>Basidiomycota</taxon>
        <taxon>Agaricomycotina</taxon>
        <taxon>Agaricomycetes</taxon>
        <taxon>Polyporales</taxon>
        <taxon>Grifolaceae</taxon>
        <taxon>Grifola</taxon>
    </lineage>
</organism>
<dbReference type="AlphaFoldDB" id="A0A1C7LTZ0"/>
<comment type="caution">
    <text evidence="1">The sequence shown here is derived from an EMBL/GenBank/DDBJ whole genome shotgun (WGS) entry which is preliminary data.</text>
</comment>
<sequence length="74" mass="7797">MLTFACSEWKCPWLGTSNSLFGNVKLSLPPGFTLPVTTSPIASPVALLRYHACTMAGTFSAQGIVILPACVTLP</sequence>
<evidence type="ECO:0000313" key="1">
    <source>
        <dbReference type="EMBL" id="OBZ66294.1"/>
    </source>
</evidence>